<organism evidence="3 4">
    <name type="scientific">Longimycelium tulufanense</name>
    <dbReference type="NCBI Taxonomy" id="907463"/>
    <lineage>
        <taxon>Bacteria</taxon>
        <taxon>Bacillati</taxon>
        <taxon>Actinomycetota</taxon>
        <taxon>Actinomycetes</taxon>
        <taxon>Pseudonocardiales</taxon>
        <taxon>Pseudonocardiaceae</taxon>
        <taxon>Longimycelium</taxon>
    </lineage>
</organism>
<sequence>MDQDQWLADFQARVQTLQQQSQELQENLATATTTVSSPDESVTVTVAPNGGLQNLVLGHRACEAGPARLTAMIMETVRQGQRLAAHKVAEAFAPIGAGTEAMSMLTSHLPELDEADERELATHQDPSTTAPTPSTPSAVFPPNTPPSTPQTRPAPRPHRQEPDDDDDVDLW</sequence>
<dbReference type="InterPro" id="IPR036894">
    <property type="entry name" value="YbaB-like_sf"/>
</dbReference>
<dbReference type="SUPFAM" id="SSF82607">
    <property type="entry name" value="YbaB-like"/>
    <property type="match status" value="1"/>
</dbReference>
<proteinExistence type="predicted"/>
<feature type="region of interest" description="Disordered" evidence="2">
    <location>
        <begin position="116"/>
        <end position="171"/>
    </location>
</feature>
<reference evidence="3" key="2">
    <citation type="submission" date="2020-09" db="EMBL/GenBank/DDBJ databases">
        <authorList>
            <person name="Sun Q."/>
            <person name="Zhou Y."/>
        </authorList>
    </citation>
    <scope>NUCLEOTIDE SEQUENCE</scope>
    <source>
        <strain evidence="3">CGMCC 4.5737</strain>
    </source>
</reference>
<evidence type="ECO:0000313" key="4">
    <source>
        <dbReference type="Proteomes" id="UP000637578"/>
    </source>
</evidence>
<dbReference type="Gene3D" id="3.30.1310.10">
    <property type="entry name" value="Nucleoid-associated protein YbaB-like domain"/>
    <property type="match status" value="1"/>
</dbReference>
<keyword evidence="1" id="KW-0175">Coiled coil</keyword>
<feature type="compositionally biased region" description="Acidic residues" evidence="2">
    <location>
        <begin position="162"/>
        <end position="171"/>
    </location>
</feature>
<dbReference type="RefSeq" id="WP_229686262.1">
    <property type="nucleotide sequence ID" value="NZ_BMMK01000008.1"/>
</dbReference>
<protein>
    <recommendedName>
        <fullName evidence="5">YbaB/EbfC DNA-binding family protein</fullName>
    </recommendedName>
</protein>
<evidence type="ECO:0000256" key="2">
    <source>
        <dbReference type="SAM" id="MobiDB-lite"/>
    </source>
</evidence>
<evidence type="ECO:0000313" key="3">
    <source>
        <dbReference type="EMBL" id="GGM51251.1"/>
    </source>
</evidence>
<name>A0A8J3CD54_9PSEU</name>
<feature type="compositionally biased region" description="Pro residues" evidence="2">
    <location>
        <begin position="142"/>
        <end position="154"/>
    </location>
</feature>
<dbReference type="Pfam" id="PF02575">
    <property type="entry name" value="YbaB_DNA_bd"/>
    <property type="match status" value="1"/>
</dbReference>
<evidence type="ECO:0000256" key="1">
    <source>
        <dbReference type="SAM" id="Coils"/>
    </source>
</evidence>
<dbReference type="EMBL" id="BMMK01000008">
    <property type="protein sequence ID" value="GGM51251.1"/>
    <property type="molecule type" value="Genomic_DNA"/>
</dbReference>
<dbReference type="GO" id="GO:0003677">
    <property type="term" value="F:DNA binding"/>
    <property type="evidence" value="ECO:0007669"/>
    <property type="project" value="InterPro"/>
</dbReference>
<reference evidence="3" key="1">
    <citation type="journal article" date="2014" name="Int. J. Syst. Evol. Microbiol.">
        <title>Complete genome sequence of Corynebacterium casei LMG S-19264T (=DSM 44701T), isolated from a smear-ripened cheese.</title>
        <authorList>
            <consortium name="US DOE Joint Genome Institute (JGI-PGF)"/>
            <person name="Walter F."/>
            <person name="Albersmeier A."/>
            <person name="Kalinowski J."/>
            <person name="Ruckert C."/>
        </authorList>
    </citation>
    <scope>NUCLEOTIDE SEQUENCE</scope>
    <source>
        <strain evidence="3">CGMCC 4.5737</strain>
    </source>
</reference>
<accession>A0A8J3CD54</accession>
<dbReference type="InterPro" id="IPR004401">
    <property type="entry name" value="YbaB/EbfC"/>
</dbReference>
<feature type="coiled-coil region" evidence="1">
    <location>
        <begin position="7"/>
        <end position="34"/>
    </location>
</feature>
<dbReference type="AlphaFoldDB" id="A0A8J3CD54"/>
<keyword evidence="4" id="KW-1185">Reference proteome</keyword>
<dbReference type="Proteomes" id="UP000637578">
    <property type="component" value="Unassembled WGS sequence"/>
</dbReference>
<comment type="caution">
    <text evidence="3">The sequence shown here is derived from an EMBL/GenBank/DDBJ whole genome shotgun (WGS) entry which is preliminary data.</text>
</comment>
<evidence type="ECO:0008006" key="5">
    <source>
        <dbReference type="Google" id="ProtNLM"/>
    </source>
</evidence>
<feature type="compositionally biased region" description="Low complexity" evidence="2">
    <location>
        <begin position="126"/>
        <end position="138"/>
    </location>
</feature>
<gene>
    <name evidence="3" type="ORF">GCM10012275_22720</name>
</gene>